<name>A0ABT4LER2_9PROT</name>
<dbReference type="Gene3D" id="3.30.450.40">
    <property type="match status" value="1"/>
</dbReference>
<dbReference type="SUPFAM" id="SSF46785">
    <property type="entry name" value="Winged helix' DNA-binding domain"/>
    <property type="match status" value="1"/>
</dbReference>
<evidence type="ECO:0000256" key="1">
    <source>
        <dbReference type="ARBA" id="ARBA00023015"/>
    </source>
</evidence>
<evidence type="ECO:0000259" key="4">
    <source>
        <dbReference type="PROSITE" id="PS51077"/>
    </source>
</evidence>
<evidence type="ECO:0000313" key="7">
    <source>
        <dbReference type="Proteomes" id="UP001069802"/>
    </source>
</evidence>
<dbReference type="InterPro" id="IPR050707">
    <property type="entry name" value="HTH_MetabolicPath_Reg"/>
</dbReference>
<dbReference type="RefSeq" id="WP_269421793.1">
    <property type="nucleotide sequence ID" value="NZ_JAPWGY010000001.1"/>
</dbReference>
<accession>A0ABT4LER2</accession>
<dbReference type="Pfam" id="PF09339">
    <property type="entry name" value="HTH_IclR"/>
    <property type="match status" value="1"/>
</dbReference>
<dbReference type="PANTHER" id="PTHR30136">
    <property type="entry name" value="HELIX-TURN-HELIX TRANSCRIPTIONAL REGULATOR, ICLR FAMILY"/>
    <property type="match status" value="1"/>
</dbReference>
<dbReference type="InterPro" id="IPR036388">
    <property type="entry name" value="WH-like_DNA-bd_sf"/>
</dbReference>
<comment type="caution">
    <text evidence="6">The sequence shown here is derived from an EMBL/GenBank/DDBJ whole genome shotgun (WGS) entry which is preliminary data.</text>
</comment>
<dbReference type="InterPro" id="IPR014757">
    <property type="entry name" value="Tscrpt_reg_IclR_C"/>
</dbReference>
<dbReference type="PROSITE" id="PS51077">
    <property type="entry name" value="HTH_ICLR"/>
    <property type="match status" value="1"/>
</dbReference>
<dbReference type="InterPro" id="IPR029016">
    <property type="entry name" value="GAF-like_dom_sf"/>
</dbReference>
<dbReference type="Gene3D" id="1.10.10.10">
    <property type="entry name" value="Winged helix-like DNA-binding domain superfamily/Winged helix DNA-binding domain"/>
    <property type="match status" value="1"/>
</dbReference>
<evidence type="ECO:0000259" key="5">
    <source>
        <dbReference type="PROSITE" id="PS51078"/>
    </source>
</evidence>
<dbReference type="InterPro" id="IPR005471">
    <property type="entry name" value="Tscrpt_reg_IclR_N"/>
</dbReference>
<evidence type="ECO:0000256" key="3">
    <source>
        <dbReference type="ARBA" id="ARBA00023163"/>
    </source>
</evidence>
<feature type="domain" description="IclR-ED" evidence="5">
    <location>
        <begin position="92"/>
        <end position="277"/>
    </location>
</feature>
<keyword evidence="7" id="KW-1185">Reference proteome</keyword>
<evidence type="ECO:0000256" key="2">
    <source>
        <dbReference type="ARBA" id="ARBA00023125"/>
    </source>
</evidence>
<reference evidence="6" key="1">
    <citation type="submission" date="2022-12" db="EMBL/GenBank/DDBJ databases">
        <title>Bacterial isolates from different developmental stages of Nematostella vectensis.</title>
        <authorList>
            <person name="Fraune S."/>
        </authorList>
    </citation>
    <scope>NUCLEOTIDE SEQUENCE</scope>
    <source>
        <strain evidence="6">G21630-S1</strain>
    </source>
</reference>
<dbReference type="EMBL" id="JAPWGY010000001">
    <property type="protein sequence ID" value="MCZ4279593.1"/>
    <property type="molecule type" value="Genomic_DNA"/>
</dbReference>
<dbReference type="InterPro" id="IPR036390">
    <property type="entry name" value="WH_DNA-bd_sf"/>
</dbReference>
<gene>
    <name evidence="6" type="ORF">O4H49_02310</name>
</gene>
<dbReference type="Pfam" id="PF01614">
    <property type="entry name" value="IclR_C"/>
    <property type="match status" value="1"/>
</dbReference>
<proteinExistence type="predicted"/>
<sequence length="296" mass="32659">MSDKTELEKFPREARGEIPGVGDLTHRPVRALARGLSLLQLMNRLGPVTVQELSRQSRLNRTTVYRLLETLEAEGFVKRGAISSPLWSLTLAVRSLSEGYEQRDWVTQLGAPVLGELFKQVVWPTDIAVFDGRGMVIRETTHKFSPLSRNRNMVGVRWPLLTSSLGRAFFCFSTAEVQSSLLEALQNSELPEDARGRDKAFVQSLVKITRERGYAQSVDETDKGISSIALPVCSGDQVVASINLVFFTSAMTPRVAAVRYLDPMRSAVRQLEQSLAQNSLISDLSAPGPGEEGPLS</sequence>
<dbReference type="SUPFAM" id="SSF55781">
    <property type="entry name" value="GAF domain-like"/>
    <property type="match status" value="1"/>
</dbReference>
<feature type="domain" description="HTH iclR-type" evidence="4">
    <location>
        <begin position="29"/>
        <end position="91"/>
    </location>
</feature>
<keyword evidence="3" id="KW-0804">Transcription</keyword>
<protein>
    <submittedName>
        <fullName evidence="6">Helix-turn-helix domain-containing protein</fullName>
    </submittedName>
</protein>
<evidence type="ECO:0000313" key="6">
    <source>
        <dbReference type="EMBL" id="MCZ4279593.1"/>
    </source>
</evidence>
<dbReference type="PANTHER" id="PTHR30136:SF23">
    <property type="entry name" value="DNA-BINDING TRANSCRIPTIONAL ACTIVATOR MHPR"/>
    <property type="match status" value="1"/>
</dbReference>
<dbReference type="PROSITE" id="PS51078">
    <property type="entry name" value="ICLR_ED"/>
    <property type="match status" value="1"/>
</dbReference>
<keyword evidence="2" id="KW-0238">DNA-binding</keyword>
<organism evidence="6 7">
    <name type="scientific">Kiloniella laminariae</name>
    <dbReference type="NCBI Taxonomy" id="454162"/>
    <lineage>
        <taxon>Bacteria</taxon>
        <taxon>Pseudomonadati</taxon>
        <taxon>Pseudomonadota</taxon>
        <taxon>Alphaproteobacteria</taxon>
        <taxon>Rhodospirillales</taxon>
        <taxon>Kiloniellaceae</taxon>
        <taxon>Kiloniella</taxon>
    </lineage>
</organism>
<keyword evidence="1" id="KW-0805">Transcription regulation</keyword>
<dbReference type="SMART" id="SM00346">
    <property type="entry name" value="HTH_ICLR"/>
    <property type="match status" value="1"/>
</dbReference>
<dbReference type="Proteomes" id="UP001069802">
    <property type="component" value="Unassembled WGS sequence"/>
</dbReference>